<dbReference type="GO" id="GO:0008236">
    <property type="term" value="F:serine-type peptidase activity"/>
    <property type="evidence" value="ECO:0007669"/>
    <property type="project" value="UniProtKB-KW"/>
</dbReference>
<dbReference type="PANTHER" id="PTHR32060:SF30">
    <property type="entry name" value="CARBOXY-TERMINAL PROCESSING PROTEASE CTPA"/>
    <property type="match status" value="1"/>
</dbReference>
<dbReference type="InterPro" id="IPR005151">
    <property type="entry name" value="Tail-specific_protease"/>
</dbReference>
<gene>
    <name evidence="10" type="ORF">EJ73_00846</name>
</gene>
<dbReference type="NCBIfam" id="TIGR00225">
    <property type="entry name" value="prc"/>
    <property type="match status" value="1"/>
</dbReference>
<feature type="domain" description="Tail specific protease" evidence="9">
    <location>
        <begin position="189"/>
        <end position="374"/>
    </location>
</feature>
<evidence type="ECO:0000313" key="11">
    <source>
        <dbReference type="Proteomes" id="UP000248314"/>
    </source>
</evidence>
<dbReference type="GO" id="GO:0006508">
    <property type="term" value="P:proteolysis"/>
    <property type="evidence" value="ECO:0007669"/>
    <property type="project" value="UniProtKB-KW"/>
</dbReference>
<dbReference type="InterPro" id="IPR004447">
    <property type="entry name" value="Peptidase_S41A"/>
</dbReference>
<dbReference type="SMART" id="SM00245">
    <property type="entry name" value="TSPc"/>
    <property type="match status" value="1"/>
</dbReference>
<dbReference type="Pfam" id="PF03572">
    <property type="entry name" value="Peptidase_S41"/>
    <property type="match status" value="1"/>
</dbReference>
<dbReference type="InterPro" id="IPR001478">
    <property type="entry name" value="PDZ"/>
</dbReference>
<dbReference type="GO" id="GO:0004175">
    <property type="term" value="F:endopeptidase activity"/>
    <property type="evidence" value="ECO:0007669"/>
    <property type="project" value="TreeGrafter"/>
</dbReference>
<dbReference type="STRING" id="1122991.GCA_000613445_02513"/>
<dbReference type="SUPFAM" id="SSF52096">
    <property type="entry name" value="ClpP/crotonase"/>
    <property type="match status" value="1"/>
</dbReference>
<dbReference type="InterPro" id="IPR041489">
    <property type="entry name" value="PDZ_6"/>
</dbReference>
<keyword evidence="4 5" id="KW-0720">Serine protease</keyword>
<sequence>MTKFTLANLNIVILRYRTNLFTMRKTFIALCVAAFASSAAAQKEQDHNFNVAKNLNIFNAIYKNLDMMYVDTLDADLTVGTGVNAMLKALDPYTVYYPEDKVKDLKFMITGKYGGIGALIKYNSQLKRVTIDEPYENMPAAEVGLKKGDIILSIDNEDMTKKDQGYVSDHLRGDPGTSFILQIKRPSTGKVMKFKVVRKAIQSPAVPYYGMQANGVGYINLSGFTENCSREVRRAFLDLKQQGMKSLVFDLRGNGGGSESEAVNIVNMFVPKGKLIVSNRGKMQRSNYEYRTQVEPLDTVMPVVVLVDGNSASASEITCGSLQDLDRAVVLGTRTFGKGLVQMTMDLPYNSALKLTTAKYYIPSGRCIQAINYKHNNGGTKEHVPDSLTKVFYTANGRPVRDGGGIMPDVEVKADTLPNIAFYLAGIKDSNEVLLNYQLDYIAKHPTIAQPEKFVITDAEYDEFKQRVLNTKFTYDRESEKFLKELVKLAKFEGYYDDAKNEFNALEKKLSHNIAKDLDINKEAVKRLIADGIIPVYYFQKGRIRHSLVDDKQMKAALEVLADSKRYASLLKPQPKTTPAKTKK</sequence>
<dbReference type="Proteomes" id="UP000248314">
    <property type="component" value="Unassembled WGS sequence"/>
</dbReference>
<name>A0A318IEL8_9BACT</name>
<evidence type="ECO:0000256" key="5">
    <source>
        <dbReference type="RuleBase" id="RU004404"/>
    </source>
</evidence>
<evidence type="ECO:0000256" key="4">
    <source>
        <dbReference type="ARBA" id="ARBA00022825"/>
    </source>
</evidence>
<comment type="similarity">
    <text evidence="1 5">Belongs to the peptidase S41A family.</text>
</comment>
<dbReference type="GO" id="GO:0007165">
    <property type="term" value="P:signal transduction"/>
    <property type="evidence" value="ECO:0007669"/>
    <property type="project" value="TreeGrafter"/>
</dbReference>
<reference evidence="10 11" key="1">
    <citation type="submission" date="2018-05" db="EMBL/GenBank/DDBJ databases">
        <title>Genomic Encyclopedia of Type Strains, Phase I: the one thousand microbial genomes (KMG-I) project.</title>
        <authorList>
            <person name="Kyrpides N."/>
        </authorList>
    </citation>
    <scope>NUCLEOTIDE SEQUENCE [LARGE SCALE GENOMIC DNA]</scope>
    <source>
        <strain evidence="10 11">DSM 15611</strain>
    </source>
</reference>
<dbReference type="InterPro" id="IPR029045">
    <property type="entry name" value="ClpP/crotonase-like_dom_sf"/>
</dbReference>
<dbReference type="SMART" id="SM00228">
    <property type="entry name" value="PDZ"/>
    <property type="match status" value="1"/>
</dbReference>
<evidence type="ECO:0000259" key="9">
    <source>
        <dbReference type="SMART" id="SM00245"/>
    </source>
</evidence>
<dbReference type="PANTHER" id="PTHR32060">
    <property type="entry name" value="TAIL-SPECIFIC PROTEASE"/>
    <property type="match status" value="1"/>
</dbReference>
<organism evidence="10 11">
    <name type="scientific">Hoylesella shahii DSM 15611 = JCM 12083</name>
    <dbReference type="NCBI Taxonomy" id="1122991"/>
    <lineage>
        <taxon>Bacteria</taxon>
        <taxon>Pseudomonadati</taxon>
        <taxon>Bacteroidota</taxon>
        <taxon>Bacteroidia</taxon>
        <taxon>Bacteroidales</taxon>
        <taxon>Prevotellaceae</taxon>
        <taxon>Hoylesella</taxon>
    </lineage>
</organism>
<feature type="coiled-coil region" evidence="6">
    <location>
        <begin position="489"/>
        <end position="516"/>
    </location>
</feature>
<feature type="signal peptide" evidence="7">
    <location>
        <begin position="1"/>
        <end position="41"/>
    </location>
</feature>
<evidence type="ECO:0000256" key="2">
    <source>
        <dbReference type="ARBA" id="ARBA00022670"/>
    </source>
</evidence>
<evidence type="ECO:0000259" key="8">
    <source>
        <dbReference type="SMART" id="SM00228"/>
    </source>
</evidence>
<evidence type="ECO:0000256" key="3">
    <source>
        <dbReference type="ARBA" id="ARBA00022801"/>
    </source>
</evidence>
<keyword evidence="11" id="KW-1185">Reference proteome</keyword>
<dbReference type="InterPro" id="IPR036034">
    <property type="entry name" value="PDZ_sf"/>
</dbReference>
<proteinExistence type="inferred from homology"/>
<feature type="domain" description="PDZ" evidence="8">
    <location>
        <begin position="114"/>
        <end position="187"/>
    </location>
</feature>
<keyword evidence="6" id="KW-0175">Coiled coil</keyword>
<dbReference type="Gene3D" id="2.30.42.10">
    <property type="match status" value="1"/>
</dbReference>
<keyword evidence="2 5" id="KW-0645">Protease</keyword>
<keyword evidence="7" id="KW-0732">Signal</keyword>
<accession>A0A318IEL8</accession>
<evidence type="ECO:0000256" key="1">
    <source>
        <dbReference type="ARBA" id="ARBA00009179"/>
    </source>
</evidence>
<protein>
    <submittedName>
        <fullName evidence="10">Carboxyl-terminal processing protease</fullName>
    </submittedName>
</protein>
<dbReference type="EMBL" id="QJJX01000007">
    <property type="protein sequence ID" value="PXX23181.1"/>
    <property type="molecule type" value="Genomic_DNA"/>
</dbReference>
<dbReference type="AlphaFoldDB" id="A0A318IEL8"/>
<evidence type="ECO:0000256" key="7">
    <source>
        <dbReference type="SAM" id="SignalP"/>
    </source>
</evidence>
<comment type="caution">
    <text evidence="10">The sequence shown here is derived from an EMBL/GenBank/DDBJ whole genome shotgun (WGS) entry which is preliminary data.</text>
</comment>
<keyword evidence="3 5" id="KW-0378">Hydrolase</keyword>
<dbReference type="Gene3D" id="3.90.226.10">
    <property type="entry name" value="2-enoyl-CoA Hydratase, Chain A, domain 1"/>
    <property type="match status" value="1"/>
</dbReference>
<dbReference type="Gene3D" id="3.30.750.44">
    <property type="match status" value="1"/>
</dbReference>
<dbReference type="CDD" id="cd07560">
    <property type="entry name" value="Peptidase_S41_CPP"/>
    <property type="match status" value="1"/>
</dbReference>
<dbReference type="SUPFAM" id="SSF50156">
    <property type="entry name" value="PDZ domain-like"/>
    <property type="match status" value="1"/>
</dbReference>
<evidence type="ECO:0000256" key="6">
    <source>
        <dbReference type="SAM" id="Coils"/>
    </source>
</evidence>
<dbReference type="Pfam" id="PF17820">
    <property type="entry name" value="PDZ_6"/>
    <property type="match status" value="1"/>
</dbReference>
<feature type="chain" id="PRO_5016259933" evidence="7">
    <location>
        <begin position="42"/>
        <end position="584"/>
    </location>
</feature>
<evidence type="ECO:0000313" key="10">
    <source>
        <dbReference type="EMBL" id="PXX23181.1"/>
    </source>
</evidence>
<dbReference type="GO" id="GO:0030288">
    <property type="term" value="C:outer membrane-bounded periplasmic space"/>
    <property type="evidence" value="ECO:0007669"/>
    <property type="project" value="TreeGrafter"/>
</dbReference>
<dbReference type="CDD" id="cd06782">
    <property type="entry name" value="cpPDZ_CPP-like"/>
    <property type="match status" value="1"/>
</dbReference>